<accession>A0A420WYL7</accession>
<comment type="caution">
    <text evidence="1">The sequence shown here is derived from an EMBL/GenBank/DDBJ whole genome shotgun (WGS) entry which is preliminary data.</text>
</comment>
<evidence type="ECO:0000313" key="1">
    <source>
        <dbReference type="EMBL" id="RKR06322.1"/>
    </source>
</evidence>
<gene>
    <name evidence="1" type="ORF">C7446_1264</name>
</gene>
<protein>
    <submittedName>
        <fullName evidence="1">Uncharacterized protein</fullName>
    </submittedName>
</protein>
<dbReference type="AlphaFoldDB" id="A0A420WYL7"/>
<evidence type="ECO:0000313" key="2">
    <source>
        <dbReference type="Proteomes" id="UP000281975"/>
    </source>
</evidence>
<dbReference type="Proteomes" id="UP000281975">
    <property type="component" value="Unassembled WGS sequence"/>
</dbReference>
<reference evidence="1 2" key="1">
    <citation type="submission" date="2018-10" db="EMBL/GenBank/DDBJ databases">
        <title>Genomic Encyclopedia of Type Strains, Phase IV (KMG-IV): sequencing the most valuable type-strain genomes for metagenomic binning, comparative biology and taxonomic classification.</title>
        <authorList>
            <person name="Goeker M."/>
        </authorList>
    </citation>
    <scope>NUCLEOTIDE SEQUENCE [LARGE SCALE GENOMIC DNA]</scope>
    <source>
        <strain evidence="1 2">DSM 23229</strain>
    </source>
</reference>
<organism evidence="1 2">
    <name type="scientific">Kushneria sinocarnis</name>
    <dbReference type="NCBI Taxonomy" id="595502"/>
    <lineage>
        <taxon>Bacteria</taxon>
        <taxon>Pseudomonadati</taxon>
        <taxon>Pseudomonadota</taxon>
        <taxon>Gammaproteobacteria</taxon>
        <taxon>Oceanospirillales</taxon>
        <taxon>Halomonadaceae</taxon>
        <taxon>Kushneria</taxon>
    </lineage>
</organism>
<keyword evidence="2" id="KW-1185">Reference proteome</keyword>
<name>A0A420WYL7_9GAMM</name>
<sequence>MPLQAKIVTGCELRDACSVNREGAAVESVLLQAFIRQGIGMNR</sequence>
<dbReference type="EMBL" id="RBIN01000003">
    <property type="protein sequence ID" value="RKR06322.1"/>
    <property type="molecule type" value="Genomic_DNA"/>
</dbReference>
<proteinExistence type="predicted"/>